<gene>
    <name evidence="2" type="ORF">NGB36_19560</name>
</gene>
<reference evidence="2" key="1">
    <citation type="submission" date="2022-06" db="EMBL/GenBank/DDBJ databases">
        <title>Draft genome sequence of Streptomyces sp. RB6PN25 isolated from peat swamp forest in Thailand.</title>
        <authorList>
            <person name="Duangmal K."/>
            <person name="Klaysubun C."/>
        </authorList>
    </citation>
    <scope>NUCLEOTIDE SEQUENCE</scope>
    <source>
        <strain evidence="2">RB6PN25</strain>
    </source>
</reference>
<keyword evidence="3" id="KW-1185">Reference proteome</keyword>
<evidence type="ECO:0000313" key="3">
    <source>
        <dbReference type="Proteomes" id="UP001057702"/>
    </source>
</evidence>
<proteinExistence type="predicted"/>
<dbReference type="Pfam" id="PF03364">
    <property type="entry name" value="Polyketide_cyc"/>
    <property type="match status" value="1"/>
</dbReference>
<dbReference type="EMBL" id="JANFNG010000015">
    <property type="protein sequence ID" value="MCQ4082740.1"/>
    <property type="molecule type" value="Genomic_DNA"/>
</dbReference>
<evidence type="ECO:0000259" key="1">
    <source>
        <dbReference type="Pfam" id="PF03364"/>
    </source>
</evidence>
<dbReference type="Gene3D" id="3.30.530.20">
    <property type="match status" value="1"/>
</dbReference>
<protein>
    <submittedName>
        <fullName evidence="2">SRPBCC family protein</fullName>
    </submittedName>
</protein>
<feature type="domain" description="Coenzyme Q-binding protein COQ10 START" evidence="1">
    <location>
        <begin position="18"/>
        <end position="123"/>
    </location>
</feature>
<evidence type="ECO:0000313" key="2">
    <source>
        <dbReference type="EMBL" id="MCQ4082740.1"/>
    </source>
</evidence>
<dbReference type="Proteomes" id="UP001057702">
    <property type="component" value="Unassembled WGS sequence"/>
</dbReference>
<dbReference type="InterPro" id="IPR005031">
    <property type="entry name" value="COQ10_START"/>
</dbReference>
<accession>A0ABT1PYJ1</accession>
<dbReference type="RefSeq" id="WP_255921645.1">
    <property type="nucleotide sequence ID" value="NZ_JANFNG010000015.1"/>
</dbReference>
<comment type="caution">
    <text evidence="2">The sequence shown here is derived from an EMBL/GenBank/DDBJ whole genome shotgun (WGS) entry which is preliminary data.</text>
</comment>
<dbReference type="InterPro" id="IPR023393">
    <property type="entry name" value="START-like_dom_sf"/>
</dbReference>
<name>A0ABT1PYJ1_9ACTN</name>
<sequence length="160" mass="18393">MDWCRYRFRSVWPLDPAPERVYAVLERAEEYPRWWPQVREVSRVDDRVGVVRMRSALPYELCVTAREARRDPAARILEITMTGDLDGWARWRLIPGPRGTGTQAVFEQDVIVRKRLMRVLAVPARPLFRANHAAMMRGGRRGLTELLAAGDGAADHRDAV</sequence>
<dbReference type="SUPFAM" id="SSF55961">
    <property type="entry name" value="Bet v1-like"/>
    <property type="match status" value="1"/>
</dbReference>
<organism evidence="2 3">
    <name type="scientific">Streptomyces humicola</name>
    <dbReference type="NCBI Taxonomy" id="2953240"/>
    <lineage>
        <taxon>Bacteria</taxon>
        <taxon>Bacillati</taxon>
        <taxon>Actinomycetota</taxon>
        <taxon>Actinomycetes</taxon>
        <taxon>Kitasatosporales</taxon>
        <taxon>Streptomycetaceae</taxon>
        <taxon>Streptomyces</taxon>
    </lineage>
</organism>